<organism evidence="1">
    <name type="scientific">hydrothermal vent metagenome</name>
    <dbReference type="NCBI Taxonomy" id="652676"/>
    <lineage>
        <taxon>unclassified sequences</taxon>
        <taxon>metagenomes</taxon>
        <taxon>ecological metagenomes</taxon>
    </lineage>
</organism>
<dbReference type="CDD" id="cd00683">
    <property type="entry name" value="Trans_IPPS_HH"/>
    <property type="match status" value="1"/>
</dbReference>
<dbReference type="GO" id="GO:0004311">
    <property type="term" value="F:geranylgeranyl diphosphate synthase activity"/>
    <property type="evidence" value="ECO:0007669"/>
    <property type="project" value="InterPro"/>
</dbReference>
<keyword evidence="1" id="KW-0808">Transferase</keyword>
<dbReference type="InterPro" id="IPR033904">
    <property type="entry name" value="Trans_IPPS_HH"/>
</dbReference>
<dbReference type="NCBIfam" id="TIGR03464">
    <property type="entry name" value="HpnC"/>
    <property type="match status" value="1"/>
</dbReference>
<dbReference type="InterPro" id="IPR017827">
    <property type="entry name" value="HSQ_synthase_HpnC"/>
</dbReference>
<dbReference type="EC" id="2.5.1.21" evidence="1"/>
<dbReference type="InterPro" id="IPR008949">
    <property type="entry name" value="Isoprenoid_synthase_dom_sf"/>
</dbReference>
<dbReference type="InterPro" id="IPR044843">
    <property type="entry name" value="Trans_IPPS_bact-type"/>
</dbReference>
<dbReference type="EMBL" id="UOFH01000213">
    <property type="protein sequence ID" value="VAW62314.1"/>
    <property type="molecule type" value="Genomic_DNA"/>
</dbReference>
<dbReference type="SFLD" id="SFLDG01212">
    <property type="entry name" value="Phytoene_synthase_like"/>
    <property type="match status" value="1"/>
</dbReference>
<evidence type="ECO:0000313" key="1">
    <source>
        <dbReference type="EMBL" id="VAW62314.1"/>
    </source>
</evidence>
<proteinExistence type="predicted"/>
<dbReference type="SUPFAM" id="SSF48576">
    <property type="entry name" value="Terpenoid synthases"/>
    <property type="match status" value="1"/>
</dbReference>
<reference evidence="1" key="1">
    <citation type="submission" date="2018-06" db="EMBL/GenBank/DDBJ databases">
        <authorList>
            <person name="Zhirakovskaya E."/>
        </authorList>
    </citation>
    <scope>NUCLEOTIDE SEQUENCE</scope>
</reference>
<dbReference type="Gene3D" id="1.10.600.10">
    <property type="entry name" value="Farnesyl Diphosphate Synthase"/>
    <property type="match status" value="1"/>
</dbReference>
<dbReference type="InterPro" id="IPR002060">
    <property type="entry name" value="Squ/phyt_synthse"/>
</dbReference>
<dbReference type="AlphaFoldDB" id="A0A3B0Y1D3"/>
<dbReference type="Pfam" id="PF00494">
    <property type="entry name" value="SQS_PSY"/>
    <property type="match status" value="1"/>
</dbReference>
<protein>
    <submittedName>
        <fullName evidence="1">Squalene synthase</fullName>
        <ecNumber evidence="1">2.5.1.21</ecNumber>
    </submittedName>
</protein>
<dbReference type="SFLD" id="SFLDS00005">
    <property type="entry name" value="Isoprenoid_Synthase_Type_I"/>
    <property type="match status" value="1"/>
</dbReference>
<sequence>MIKLQQAYQHCLSISKNHYENFPVASWILPRRMRLPTAAIYAFARRADDFADEGNLSDEQRLNELENLAQQIESLYCGTASEDPVFIALDDCVKKFALPKDLFSDLIDAFKQDVTKKRYADFPELMQYCRRSANPVGRLMLHLYGQTDRQSLAQSDAICCALQLINFYQDMAQDYQELGRIYIPQDEIRSALVSETDFSQQRTDGPMVLLMRKQYARAHKLLQSGAPLGKSLKGRFGFEIRLIIAGGSRILLKLDKQTNDVFSRPRLNPSDWLWIFWKALRAK</sequence>
<name>A0A3B0Y1D3_9ZZZZ</name>
<dbReference type="GO" id="GO:0051996">
    <property type="term" value="F:squalene synthase [NAD(P)H] activity"/>
    <property type="evidence" value="ECO:0007669"/>
    <property type="project" value="UniProtKB-EC"/>
</dbReference>
<gene>
    <name evidence="1" type="ORF">MNBD_GAMMA08-1945</name>
</gene>
<dbReference type="SFLD" id="SFLDG01018">
    <property type="entry name" value="Squalene/Phytoene_Synthase_Lik"/>
    <property type="match status" value="1"/>
</dbReference>
<accession>A0A3B0Y1D3</accession>
<dbReference type="PANTHER" id="PTHR31480">
    <property type="entry name" value="BIFUNCTIONAL LYCOPENE CYCLASE/PHYTOENE SYNTHASE"/>
    <property type="match status" value="1"/>
</dbReference>